<keyword evidence="2" id="KW-0732">Signal</keyword>
<evidence type="ECO:0000313" key="4">
    <source>
        <dbReference type="Proteomes" id="UP001302812"/>
    </source>
</evidence>
<evidence type="ECO:0000313" key="3">
    <source>
        <dbReference type="EMBL" id="KAK4111028.1"/>
    </source>
</evidence>
<comment type="caution">
    <text evidence="3">The sequence shown here is derived from an EMBL/GenBank/DDBJ whole genome shotgun (WGS) entry which is preliminary data.</text>
</comment>
<feature type="region of interest" description="Disordered" evidence="1">
    <location>
        <begin position="80"/>
        <end position="112"/>
    </location>
</feature>
<evidence type="ECO:0000256" key="1">
    <source>
        <dbReference type="SAM" id="MobiDB-lite"/>
    </source>
</evidence>
<dbReference type="EMBL" id="MU853347">
    <property type="protein sequence ID" value="KAK4111028.1"/>
    <property type="molecule type" value="Genomic_DNA"/>
</dbReference>
<evidence type="ECO:0000256" key="2">
    <source>
        <dbReference type="SAM" id="SignalP"/>
    </source>
</evidence>
<dbReference type="GeneID" id="89932847"/>
<name>A0AAN6TAM0_9PEZI</name>
<reference evidence="3" key="1">
    <citation type="journal article" date="2023" name="Mol. Phylogenet. Evol.">
        <title>Genome-scale phylogeny and comparative genomics of the fungal order Sordariales.</title>
        <authorList>
            <person name="Hensen N."/>
            <person name="Bonometti L."/>
            <person name="Westerberg I."/>
            <person name="Brannstrom I.O."/>
            <person name="Guillou S."/>
            <person name="Cros-Aarteil S."/>
            <person name="Calhoun S."/>
            <person name="Haridas S."/>
            <person name="Kuo A."/>
            <person name="Mondo S."/>
            <person name="Pangilinan J."/>
            <person name="Riley R."/>
            <person name="LaButti K."/>
            <person name="Andreopoulos B."/>
            <person name="Lipzen A."/>
            <person name="Chen C."/>
            <person name="Yan M."/>
            <person name="Daum C."/>
            <person name="Ng V."/>
            <person name="Clum A."/>
            <person name="Steindorff A."/>
            <person name="Ohm R.A."/>
            <person name="Martin F."/>
            <person name="Silar P."/>
            <person name="Natvig D.O."/>
            <person name="Lalanne C."/>
            <person name="Gautier V."/>
            <person name="Ament-Velasquez S.L."/>
            <person name="Kruys A."/>
            <person name="Hutchinson M.I."/>
            <person name="Powell A.J."/>
            <person name="Barry K."/>
            <person name="Miller A.N."/>
            <person name="Grigoriev I.V."/>
            <person name="Debuchy R."/>
            <person name="Gladieux P."/>
            <person name="Hiltunen Thoren M."/>
            <person name="Johannesson H."/>
        </authorList>
    </citation>
    <scope>NUCLEOTIDE SEQUENCE</scope>
    <source>
        <strain evidence="3">CBS 508.74</strain>
    </source>
</reference>
<reference evidence="3" key="2">
    <citation type="submission" date="2023-05" db="EMBL/GenBank/DDBJ databases">
        <authorList>
            <consortium name="Lawrence Berkeley National Laboratory"/>
            <person name="Steindorff A."/>
            <person name="Hensen N."/>
            <person name="Bonometti L."/>
            <person name="Westerberg I."/>
            <person name="Brannstrom I.O."/>
            <person name="Guillou S."/>
            <person name="Cros-Aarteil S."/>
            <person name="Calhoun S."/>
            <person name="Haridas S."/>
            <person name="Kuo A."/>
            <person name="Mondo S."/>
            <person name="Pangilinan J."/>
            <person name="Riley R."/>
            <person name="Labutti K."/>
            <person name="Andreopoulos B."/>
            <person name="Lipzen A."/>
            <person name="Chen C."/>
            <person name="Yanf M."/>
            <person name="Daum C."/>
            <person name="Ng V."/>
            <person name="Clum A."/>
            <person name="Ohm R."/>
            <person name="Martin F."/>
            <person name="Silar P."/>
            <person name="Natvig D."/>
            <person name="Lalanne C."/>
            <person name="Gautier V."/>
            <person name="Ament-Velasquez S.L."/>
            <person name="Kruys A."/>
            <person name="Hutchinson M.I."/>
            <person name="Powell A.J."/>
            <person name="Barry K."/>
            <person name="Miller A.N."/>
            <person name="Grigoriev I.V."/>
            <person name="Debuchy R."/>
            <person name="Gladieux P."/>
            <person name="Thoren M.H."/>
            <person name="Johannesson H."/>
        </authorList>
    </citation>
    <scope>NUCLEOTIDE SEQUENCE</scope>
    <source>
        <strain evidence="3">CBS 508.74</strain>
    </source>
</reference>
<dbReference type="RefSeq" id="XP_064668598.1">
    <property type="nucleotide sequence ID" value="XM_064808724.1"/>
</dbReference>
<feature type="region of interest" description="Disordered" evidence="1">
    <location>
        <begin position="37"/>
        <end position="58"/>
    </location>
</feature>
<accession>A0AAN6TAM0</accession>
<feature type="signal peptide" evidence="2">
    <location>
        <begin position="1"/>
        <end position="18"/>
    </location>
</feature>
<dbReference type="AlphaFoldDB" id="A0AAN6TAM0"/>
<feature type="chain" id="PRO_5043022741" evidence="2">
    <location>
        <begin position="19"/>
        <end position="134"/>
    </location>
</feature>
<proteinExistence type="predicted"/>
<organism evidence="3 4">
    <name type="scientific">Canariomyces notabilis</name>
    <dbReference type="NCBI Taxonomy" id="2074819"/>
    <lineage>
        <taxon>Eukaryota</taxon>
        <taxon>Fungi</taxon>
        <taxon>Dikarya</taxon>
        <taxon>Ascomycota</taxon>
        <taxon>Pezizomycotina</taxon>
        <taxon>Sordariomycetes</taxon>
        <taxon>Sordariomycetidae</taxon>
        <taxon>Sordariales</taxon>
        <taxon>Chaetomiaceae</taxon>
        <taxon>Canariomyces</taxon>
    </lineage>
</organism>
<protein>
    <submittedName>
        <fullName evidence="3">Uncharacterized protein</fullName>
    </submittedName>
</protein>
<keyword evidence="4" id="KW-1185">Reference proteome</keyword>
<sequence length="134" mass="13102">MQLKASLVLSVLVGLAAAHDGHSDSSSVYSVTGSTSVQTAPQTTALVPTSSAKSNTTLSQTGYASSSILTYSNSTTVTTVSPSKSSGLTSSTLNTVVPPSTTPAASTPTPTNAAARSQFGLAVLGLAVAAGLGL</sequence>
<gene>
    <name evidence="3" type="ORF">N656DRAFT_166281</name>
</gene>
<dbReference type="Proteomes" id="UP001302812">
    <property type="component" value="Unassembled WGS sequence"/>
</dbReference>